<dbReference type="NCBIfam" id="TIGR00067">
    <property type="entry name" value="glut_race"/>
    <property type="match status" value="1"/>
</dbReference>
<dbReference type="FunFam" id="3.40.50.1860:FF:000001">
    <property type="entry name" value="Glutamate racemase"/>
    <property type="match status" value="1"/>
</dbReference>
<dbReference type="PANTHER" id="PTHR21198:SF2">
    <property type="entry name" value="GLUTAMATE RACEMASE"/>
    <property type="match status" value="1"/>
</dbReference>
<dbReference type="PROSITE" id="PS00923">
    <property type="entry name" value="ASP_GLU_RACEMASE_1"/>
    <property type="match status" value="1"/>
</dbReference>
<evidence type="ECO:0000256" key="4">
    <source>
        <dbReference type="ARBA" id="ARBA00022984"/>
    </source>
</evidence>
<dbReference type="InterPro" id="IPR015942">
    <property type="entry name" value="Asp/Glu/hydantoin_racemase"/>
</dbReference>
<gene>
    <name evidence="7" type="primary">murI</name>
    <name evidence="7" type="ORF">CI610_02996</name>
</gene>
<dbReference type="Pfam" id="PF01177">
    <property type="entry name" value="Asp_Glu_race"/>
    <property type="match status" value="1"/>
</dbReference>
<dbReference type="GO" id="GO:0009252">
    <property type="term" value="P:peptidoglycan biosynthetic process"/>
    <property type="evidence" value="ECO:0007669"/>
    <property type="project" value="UniProtKB-KW"/>
</dbReference>
<evidence type="ECO:0000313" key="7">
    <source>
        <dbReference type="EMBL" id="PJE78076.1"/>
    </source>
</evidence>
<proteinExistence type="inferred from homology"/>
<comment type="catalytic activity">
    <reaction evidence="1">
        <text>L-glutamate = D-glutamate</text>
        <dbReference type="Rhea" id="RHEA:12813"/>
        <dbReference type="ChEBI" id="CHEBI:29985"/>
        <dbReference type="ChEBI" id="CHEBI:29986"/>
        <dbReference type="EC" id="5.1.1.3"/>
    </reaction>
</comment>
<dbReference type="InterPro" id="IPR001920">
    <property type="entry name" value="Asp/Glu_race"/>
</dbReference>
<evidence type="ECO:0000256" key="5">
    <source>
        <dbReference type="ARBA" id="ARBA00023235"/>
    </source>
</evidence>
<dbReference type="GO" id="GO:0008360">
    <property type="term" value="P:regulation of cell shape"/>
    <property type="evidence" value="ECO:0007669"/>
    <property type="project" value="UniProtKB-KW"/>
</dbReference>
<sequence length="273" mass="29808">MSSLSQPIVIFDSGVGGLSIYQRVKATLNCPVVYCSDSAGFPYGPRPSGEVIKRTYACLMELKQSFNPSLAVIACNTASTVSLPTVRKALDIPVVGVVPAIKTASQQSIKRCIGLLATPGTISREYTDQLIDDFASDCRVIRVGSSRLVELAEDYLRGKPVDRVCLKKIIAPFFQEQPWPDTIVLGCTHFPLIEHLLQSVVPVAINWVDSGDAIANRVRHLLTGSKVTLQISESDRFLYTGNSMEIEGLIPVLQKMGFASAEMMRPSEIFTGR</sequence>
<evidence type="ECO:0000256" key="2">
    <source>
        <dbReference type="ARBA" id="ARBA00013090"/>
    </source>
</evidence>
<organism evidence="7">
    <name type="scientific">invertebrate metagenome</name>
    <dbReference type="NCBI Taxonomy" id="1711999"/>
    <lineage>
        <taxon>unclassified sequences</taxon>
        <taxon>metagenomes</taxon>
        <taxon>organismal metagenomes</taxon>
    </lineage>
</organism>
<dbReference type="PANTHER" id="PTHR21198">
    <property type="entry name" value="GLUTAMATE RACEMASE"/>
    <property type="match status" value="1"/>
</dbReference>
<keyword evidence="4" id="KW-0573">Peptidoglycan synthesis</keyword>
<dbReference type="SUPFAM" id="SSF53681">
    <property type="entry name" value="Aspartate/glutamate racemase"/>
    <property type="match status" value="2"/>
</dbReference>
<keyword evidence="6" id="KW-0961">Cell wall biogenesis/degradation</keyword>
<dbReference type="InterPro" id="IPR004391">
    <property type="entry name" value="Glu_race"/>
</dbReference>
<evidence type="ECO:0000256" key="3">
    <source>
        <dbReference type="ARBA" id="ARBA00022960"/>
    </source>
</evidence>
<dbReference type="InterPro" id="IPR018187">
    <property type="entry name" value="Asp/Glu_racemase_AS_1"/>
</dbReference>
<reference evidence="7" key="1">
    <citation type="journal article" date="2017" name="Appl. Environ. Microbiol.">
        <title>Molecular characterization of an Endozoicomonas-like organism causing infection in king scallop Pecten maximus L.</title>
        <authorList>
            <person name="Cano I."/>
            <person name="van Aerle R."/>
            <person name="Ross S."/>
            <person name="Verner-Jeffreys D.W."/>
            <person name="Paley R.K."/>
            <person name="Rimmer G."/>
            <person name="Ryder D."/>
            <person name="Hooper P."/>
            <person name="Stone D."/>
            <person name="Feist S.W."/>
        </authorList>
    </citation>
    <scope>NUCLEOTIDE SEQUENCE</scope>
</reference>
<accession>A0A2H9T4C9</accession>
<keyword evidence="3" id="KW-0133">Cell shape</keyword>
<dbReference type="GO" id="GO:0071555">
    <property type="term" value="P:cell wall organization"/>
    <property type="evidence" value="ECO:0007669"/>
    <property type="project" value="UniProtKB-KW"/>
</dbReference>
<dbReference type="GO" id="GO:0008881">
    <property type="term" value="F:glutamate racemase activity"/>
    <property type="evidence" value="ECO:0007669"/>
    <property type="project" value="UniProtKB-EC"/>
</dbReference>
<dbReference type="AlphaFoldDB" id="A0A2H9T4C9"/>
<dbReference type="Gene3D" id="3.40.50.1860">
    <property type="match status" value="2"/>
</dbReference>
<dbReference type="InterPro" id="IPR033134">
    <property type="entry name" value="Asp/Glu_racemase_AS_2"/>
</dbReference>
<evidence type="ECO:0000256" key="6">
    <source>
        <dbReference type="ARBA" id="ARBA00023316"/>
    </source>
</evidence>
<comment type="caution">
    <text evidence="7">The sequence shown here is derived from an EMBL/GenBank/DDBJ whole genome shotgun (WGS) entry which is preliminary data.</text>
</comment>
<keyword evidence="5 7" id="KW-0413">Isomerase</keyword>
<dbReference type="EC" id="5.1.1.3" evidence="2"/>
<dbReference type="PROSITE" id="PS00924">
    <property type="entry name" value="ASP_GLU_RACEMASE_2"/>
    <property type="match status" value="1"/>
</dbReference>
<name>A0A2H9T4C9_9ZZZZ</name>
<dbReference type="EMBL" id="NSIT01000273">
    <property type="protein sequence ID" value="PJE78076.1"/>
    <property type="molecule type" value="Genomic_DNA"/>
</dbReference>
<dbReference type="HAMAP" id="MF_00258">
    <property type="entry name" value="Glu_racemase"/>
    <property type="match status" value="1"/>
</dbReference>
<evidence type="ECO:0000256" key="1">
    <source>
        <dbReference type="ARBA" id="ARBA00001602"/>
    </source>
</evidence>
<protein>
    <recommendedName>
        <fullName evidence="2">glutamate racemase</fullName>
        <ecNumber evidence="2">5.1.1.3</ecNumber>
    </recommendedName>
</protein>